<dbReference type="Gene3D" id="3.10.100.10">
    <property type="entry name" value="Mannose-Binding Protein A, subunit A"/>
    <property type="match status" value="1"/>
</dbReference>
<dbReference type="PANTHER" id="PTHR22803">
    <property type="entry name" value="MANNOSE, PHOSPHOLIPASE, LECTIN RECEPTOR RELATED"/>
    <property type="match status" value="1"/>
</dbReference>
<dbReference type="InterPro" id="IPR016186">
    <property type="entry name" value="C-type_lectin-like/link_sf"/>
</dbReference>
<dbReference type="GeneTree" id="ENSGT00940000166048"/>
<evidence type="ECO:0000259" key="2">
    <source>
        <dbReference type="PROSITE" id="PS50041"/>
    </source>
</evidence>
<reference evidence="3" key="2">
    <citation type="submission" date="2025-09" db="UniProtKB">
        <authorList>
            <consortium name="Ensembl"/>
        </authorList>
    </citation>
    <scope>IDENTIFICATION</scope>
</reference>
<sequence length="295" mass="32968">MEKMAVLLLVISGLHAMPLSPVQSQKAVPVEDRRQGTEPSRRHLVDLRTGLVQDHVSQMQRRIRDFYVPPTTDQFRQGTQNSQATLVNLNTGLVINPIGEMKRSYAYVYVPSSLDKFRQGTQNSQAILVHPVTGEILHVAGEMQRSYWLNDKSRQQPQAAALEPACNGEVISGKCYLFFSSPQTFSEAEAICRSVSPTGHLASVTSPQLHSQLAFMVTEANKGPTLTWLGGVVQADSQQWTDGSSWTYSDWMPGQPKPEKHQKECLEMFKIGERWWSTANCRSKRAFICSYPAAA</sequence>
<evidence type="ECO:0000313" key="3">
    <source>
        <dbReference type="Ensembl" id="ENSPKIP00000030153.1"/>
    </source>
</evidence>
<evidence type="ECO:0000256" key="1">
    <source>
        <dbReference type="SAM" id="SignalP"/>
    </source>
</evidence>
<proteinExistence type="predicted"/>
<keyword evidence="1" id="KW-0732">Signal</keyword>
<feature type="chain" id="PRO_5017225035" evidence="1">
    <location>
        <begin position="17"/>
        <end position="295"/>
    </location>
</feature>
<dbReference type="InterPro" id="IPR050111">
    <property type="entry name" value="C-type_lectin/snaclec_domain"/>
</dbReference>
<dbReference type="AlphaFoldDB" id="A0A3B3SIG8"/>
<dbReference type="SUPFAM" id="SSF56436">
    <property type="entry name" value="C-type lectin-like"/>
    <property type="match status" value="1"/>
</dbReference>
<dbReference type="InterPro" id="IPR016187">
    <property type="entry name" value="CTDL_fold"/>
</dbReference>
<organism evidence="3 4">
    <name type="scientific">Paramormyrops kingsleyae</name>
    <dbReference type="NCBI Taxonomy" id="1676925"/>
    <lineage>
        <taxon>Eukaryota</taxon>
        <taxon>Metazoa</taxon>
        <taxon>Chordata</taxon>
        <taxon>Craniata</taxon>
        <taxon>Vertebrata</taxon>
        <taxon>Euteleostomi</taxon>
        <taxon>Actinopterygii</taxon>
        <taxon>Neopterygii</taxon>
        <taxon>Teleostei</taxon>
        <taxon>Osteoglossocephala</taxon>
        <taxon>Osteoglossomorpha</taxon>
        <taxon>Osteoglossiformes</taxon>
        <taxon>Mormyridae</taxon>
        <taxon>Paramormyrops</taxon>
    </lineage>
</organism>
<feature type="domain" description="C-type lectin" evidence="2">
    <location>
        <begin position="171"/>
        <end position="290"/>
    </location>
</feature>
<dbReference type="STRING" id="1676925.ENSPKIP00000030153"/>
<dbReference type="PROSITE" id="PS50041">
    <property type="entry name" value="C_TYPE_LECTIN_2"/>
    <property type="match status" value="1"/>
</dbReference>
<reference evidence="3" key="1">
    <citation type="submission" date="2025-08" db="UniProtKB">
        <authorList>
            <consortium name="Ensembl"/>
        </authorList>
    </citation>
    <scope>IDENTIFICATION</scope>
</reference>
<dbReference type="Pfam" id="PF00059">
    <property type="entry name" value="Lectin_C"/>
    <property type="match status" value="1"/>
</dbReference>
<accession>A0A3B3SIG8</accession>
<dbReference type="InterPro" id="IPR001304">
    <property type="entry name" value="C-type_lectin-like"/>
</dbReference>
<dbReference type="Proteomes" id="UP000261540">
    <property type="component" value="Unplaced"/>
</dbReference>
<protein>
    <submittedName>
        <fullName evidence="3">Uncharacterized LOC111856087</fullName>
    </submittedName>
</protein>
<feature type="signal peptide" evidence="1">
    <location>
        <begin position="1"/>
        <end position="16"/>
    </location>
</feature>
<dbReference type="SMART" id="SM00034">
    <property type="entry name" value="CLECT"/>
    <property type="match status" value="1"/>
</dbReference>
<name>A0A3B3SIG8_9TELE</name>
<dbReference type="RefSeq" id="XP_023691530.1">
    <property type="nucleotide sequence ID" value="XM_023835762.2"/>
</dbReference>
<dbReference type="Ensembl" id="ENSPKIT00000010960.1">
    <property type="protein sequence ID" value="ENSPKIP00000030153.1"/>
    <property type="gene ID" value="ENSPKIG00000011114.1"/>
</dbReference>
<evidence type="ECO:0000313" key="4">
    <source>
        <dbReference type="Proteomes" id="UP000261540"/>
    </source>
</evidence>
<dbReference type="GeneID" id="111856087"/>
<keyword evidence="4" id="KW-1185">Reference proteome</keyword>